<sequence length="304" mass="33220">MTTVVLILLCLAIAGRELYLAFDRRRPVTDPVAAAEIAALRGRVAELEAALERPAPAPAPVDVEPVERRLAEAEAALRAADARITSLVEQVNERLVPEVNDRLAEQRDLADRLAADVARLRRQVRRRLEDAVAASLGAGPAEPVNMVHGLVGGRVPADRRPPLTEAYEGCAAAFGLQVELAEPGGERRWHTRYFLSGAGPRELERDFLGMLCELREGAPQRRAVRALLTGLHGVQEGVAQIGPLYVVRLPQVLLCGVPPLAELLRREQPAAAVRDPRAVADRLRELPQDRLCDLSDWRPRPLGA</sequence>
<evidence type="ECO:0000313" key="2">
    <source>
        <dbReference type="EMBL" id="MBA9001778.1"/>
    </source>
</evidence>
<protein>
    <submittedName>
        <fullName evidence="2">Putative coiled-coil protein SlyX</fullName>
    </submittedName>
</protein>
<accession>A0A7W3MTT6</accession>
<dbReference type="Proteomes" id="UP000539313">
    <property type="component" value="Unassembled WGS sequence"/>
</dbReference>
<name>A0A7W3MTT6_9ACTN</name>
<keyword evidence="3" id="KW-1185">Reference proteome</keyword>
<comment type="caution">
    <text evidence="2">The sequence shown here is derived from an EMBL/GenBank/DDBJ whole genome shotgun (WGS) entry which is preliminary data.</text>
</comment>
<keyword evidence="1" id="KW-0175">Coiled coil</keyword>
<evidence type="ECO:0000313" key="3">
    <source>
        <dbReference type="Proteomes" id="UP000539313"/>
    </source>
</evidence>
<gene>
    <name evidence="2" type="ORF">HNR21_000660</name>
</gene>
<organism evidence="2 3">
    <name type="scientific">Thermomonospora cellulosilytica</name>
    <dbReference type="NCBI Taxonomy" id="1411118"/>
    <lineage>
        <taxon>Bacteria</taxon>
        <taxon>Bacillati</taxon>
        <taxon>Actinomycetota</taxon>
        <taxon>Actinomycetes</taxon>
        <taxon>Streptosporangiales</taxon>
        <taxon>Thermomonosporaceae</taxon>
        <taxon>Thermomonospora</taxon>
    </lineage>
</organism>
<dbReference type="RefSeq" id="WP_182703979.1">
    <property type="nucleotide sequence ID" value="NZ_JACJII010000001.1"/>
</dbReference>
<reference evidence="2 3" key="1">
    <citation type="submission" date="2020-08" db="EMBL/GenBank/DDBJ databases">
        <title>Sequencing the genomes of 1000 actinobacteria strains.</title>
        <authorList>
            <person name="Klenk H.-P."/>
        </authorList>
    </citation>
    <scope>NUCLEOTIDE SEQUENCE [LARGE SCALE GENOMIC DNA]</scope>
    <source>
        <strain evidence="2 3">DSM 45823</strain>
    </source>
</reference>
<evidence type="ECO:0000256" key="1">
    <source>
        <dbReference type="SAM" id="Coils"/>
    </source>
</evidence>
<dbReference type="AlphaFoldDB" id="A0A7W3MTT6"/>
<proteinExistence type="predicted"/>
<dbReference type="EMBL" id="JACJII010000001">
    <property type="protein sequence ID" value="MBA9001778.1"/>
    <property type="molecule type" value="Genomic_DNA"/>
</dbReference>
<feature type="coiled-coil region" evidence="1">
    <location>
        <begin position="63"/>
        <end position="123"/>
    </location>
</feature>